<dbReference type="Proteomes" id="UP000048965">
    <property type="component" value="Unassembled WGS sequence"/>
</dbReference>
<feature type="region of interest" description="Disordered" evidence="1">
    <location>
        <begin position="97"/>
        <end position="140"/>
    </location>
</feature>
<feature type="compositionally biased region" description="Basic and acidic residues" evidence="1">
    <location>
        <begin position="23"/>
        <end position="36"/>
    </location>
</feature>
<reference evidence="3" key="1">
    <citation type="submission" date="2014-09" db="EMBL/GenBank/DDBJ databases">
        <title>Whole genome shotgun sequence of Streptomyces sp. NBRC 110027.</title>
        <authorList>
            <person name="Komaki H."/>
            <person name="Ichikawa N."/>
            <person name="Katano-Makiyama Y."/>
            <person name="Hosoyama A."/>
            <person name="Hashimoto M."/>
            <person name="Uohara A."/>
            <person name="Kitahashi Y."/>
            <person name="Ohji S."/>
            <person name="Kimura A."/>
            <person name="Yamazoe A."/>
            <person name="Igarashi Y."/>
            <person name="Fujita N."/>
        </authorList>
    </citation>
    <scope>NUCLEOTIDE SEQUENCE [LARGE SCALE GENOMIC DNA]</scope>
    <source>
        <strain evidence="3">NBRC 110027</strain>
    </source>
</reference>
<evidence type="ECO:0000313" key="3">
    <source>
        <dbReference type="Proteomes" id="UP000048965"/>
    </source>
</evidence>
<protein>
    <submittedName>
        <fullName evidence="2">Heavy metal-transporting P-type ATPase</fullName>
    </submittedName>
</protein>
<dbReference type="AlphaFoldDB" id="A0A0P4R7U5"/>
<dbReference type="EMBL" id="BBNO01000005">
    <property type="protein sequence ID" value="GAO09308.1"/>
    <property type="molecule type" value="Genomic_DNA"/>
</dbReference>
<evidence type="ECO:0000313" key="2">
    <source>
        <dbReference type="EMBL" id="GAO09308.1"/>
    </source>
</evidence>
<sequence length="140" mass="14099">MELAAERGPAGVQVGRDVGGQRPRGDEDGHDGEREQLGGGPGAVRGRSRRRRRAAEGRLVAGRAPVSAVAGRAPLPVVVGRVPVAVVVGRYPSVVARAGGSVSGRGHGSTVASGTPSDTGPGHPVKGVPRPPHFGFRVSG</sequence>
<reference evidence="2 3" key="2">
    <citation type="journal article" date="2015" name="Stand. Genomic Sci.">
        <title>Draft genome sequence of marine-derived Streptomyces sp. TP-A0598, a producer of anti-MRSA antibiotic lydicamycins.</title>
        <authorList>
            <person name="Komaki H."/>
            <person name="Ichikawa N."/>
            <person name="Hosoyama A."/>
            <person name="Fujita N."/>
            <person name="Igarashi Y."/>
        </authorList>
    </citation>
    <scope>NUCLEOTIDE SEQUENCE [LARGE SCALE GENOMIC DNA]</scope>
    <source>
        <strain evidence="2 3">NBRC 110027</strain>
    </source>
</reference>
<organism evidence="2 3">
    <name type="scientific">Streptomyces lydicamycinicus</name>
    <dbReference type="NCBI Taxonomy" id="1546107"/>
    <lineage>
        <taxon>Bacteria</taxon>
        <taxon>Bacillati</taxon>
        <taxon>Actinomycetota</taxon>
        <taxon>Actinomycetes</taxon>
        <taxon>Kitasatosporales</taxon>
        <taxon>Streptomycetaceae</taxon>
        <taxon>Streptomyces</taxon>
    </lineage>
</organism>
<gene>
    <name evidence="2" type="ORF">TPA0598_05_00290</name>
</gene>
<accession>A0A0P4R7U5</accession>
<keyword evidence="3" id="KW-1185">Reference proteome</keyword>
<proteinExistence type="predicted"/>
<comment type="caution">
    <text evidence="2">The sequence shown here is derived from an EMBL/GenBank/DDBJ whole genome shotgun (WGS) entry which is preliminary data.</text>
</comment>
<evidence type="ECO:0000256" key="1">
    <source>
        <dbReference type="SAM" id="MobiDB-lite"/>
    </source>
</evidence>
<feature type="region of interest" description="Disordered" evidence="1">
    <location>
        <begin position="1"/>
        <end position="58"/>
    </location>
</feature>
<name>A0A0P4R7U5_9ACTN</name>